<protein>
    <submittedName>
        <fullName evidence="1">Uncharacterized protein</fullName>
    </submittedName>
</protein>
<evidence type="ECO:0000313" key="1">
    <source>
        <dbReference type="EMBL" id="EOZ98931.1"/>
    </source>
</evidence>
<name>S2E355_INDAL</name>
<comment type="caution">
    <text evidence="1">The sequence shown here is derived from an EMBL/GenBank/DDBJ whole genome shotgun (WGS) entry which is preliminary data.</text>
</comment>
<keyword evidence="2" id="KW-1185">Reference proteome</keyword>
<gene>
    <name evidence="1" type="ORF">A33Q_0914</name>
</gene>
<reference evidence="1 2" key="1">
    <citation type="journal article" date="2013" name="Genome Announc.">
        <title>Draft Genome Sequence of Indibacter alkaliphilus Strain LW1T, Isolated from Lonar Lake, a Haloalkaline Lake in the Buldana District of Maharashtra, India.</title>
        <authorList>
            <person name="Singh A."/>
            <person name="Kumar Jangir P."/>
            <person name="Sharma R."/>
            <person name="Singh A."/>
            <person name="Kumar Pinnaka A."/>
            <person name="Shivaji S."/>
        </authorList>
    </citation>
    <scope>NUCLEOTIDE SEQUENCE [LARGE SCALE GENOMIC DNA]</scope>
    <source>
        <strain evidence="2">CCUG 57479 / KCTC 22604 / LW1</strain>
    </source>
</reference>
<organism evidence="1 2">
    <name type="scientific">Indibacter alkaliphilus (strain CCUG 57479 / KCTC 22604 / LW1)</name>
    <dbReference type="NCBI Taxonomy" id="1189612"/>
    <lineage>
        <taxon>Bacteria</taxon>
        <taxon>Pseudomonadati</taxon>
        <taxon>Bacteroidota</taxon>
        <taxon>Cytophagia</taxon>
        <taxon>Cytophagales</taxon>
        <taxon>Cyclobacteriaceae</taxon>
    </lineage>
</organism>
<evidence type="ECO:0000313" key="2">
    <source>
        <dbReference type="Proteomes" id="UP000006073"/>
    </source>
</evidence>
<accession>S2E355</accession>
<proteinExistence type="predicted"/>
<sequence length="37" mass="4058">MDPEGSSSTPSNLMLPGHLARDIESCSVFMTDHFFIS</sequence>
<dbReference type="Proteomes" id="UP000006073">
    <property type="component" value="Unassembled WGS sequence"/>
</dbReference>
<dbReference type="EMBL" id="ALWO02000021">
    <property type="protein sequence ID" value="EOZ98931.1"/>
    <property type="molecule type" value="Genomic_DNA"/>
</dbReference>
<dbReference type="AlphaFoldDB" id="S2E355"/>